<comment type="subcellular location">
    <subcellularLocation>
        <location evidence="1">Cell membrane</location>
        <topology evidence="1">Multi-pass membrane protein</topology>
    </subcellularLocation>
</comment>
<evidence type="ECO:0000256" key="6">
    <source>
        <dbReference type="SAM" id="Phobius"/>
    </source>
</evidence>
<dbReference type="PANTHER" id="PTHR30221">
    <property type="entry name" value="SMALL-CONDUCTANCE MECHANOSENSITIVE CHANNEL"/>
    <property type="match status" value="1"/>
</dbReference>
<evidence type="ECO:0000256" key="5">
    <source>
        <dbReference type="ARBA" id="ARBA00023136"/>
    </source>
</evidence>
<evidence type="ECO:0000256" key="7">
    <source>
        <dbReference type="SAM" id="SignalP"/>
    </source>
</evidence>
<feature type="transmembrane region" description="Helical" evidence="6">
    <location>
        <begin position="114"/>
        <end position="137"/>
    </location>
</feature>
<dbReference type="Gene3D" id="1.10.287.1260">
    <property type="match status" value="1"/>
</dbReference>
<dbReference type="InterPro" id="IPR010920">
    <property type="entry name" value="LSM_dom_sf"/>
</dbReference>
<protein>
    <submittedName>
        <fullName evidence="9">Mechanosensitive ion channel family protein</fullName>
    </submittedName>
</protein>
<dbReference type="InterPro" id="IPR006685">
    <property type="entry name" value="MscS_channel_2nd"/>
</dbReference>
<evidence type="ECO:0000256" key="4">
    <source>
        <dbReference type="ARBA" id="ARBA00022989"/>
    </source>
</evidence>
<gene>
    <name evidence="9" type="ORF">LVJ94_29395</name>
</gene>
<evidence type="ECO:0000256" key="2">
    <source>
        <dbReference type="ARBA" id="ARBA00022475"/>
    </source>
</evidence>
<dbReference type="RefSeq" id="WP_394830629.1">
    <property type="nucleotide sequence ID" value="NZ_CP089929.1"/>
</dbReference>
<feature type="transmembrane region" description="Helical" evidence="6">
    <location>
        <begin position="39"/>
        <end position="61"/>
    </location>
</feature>
<feature type="domain" description="Mechanosensitive ion channel MscS" evidence="8">
    <location>
        <begin position="124"/>
        <end position="184"/>
    </location>
</feature>
<dbReference type="PANTHER" id="PTHR30221:SF1">
    <property type="entry name" value="SMALL-CONDUCTANCE MECHANOSENSITIVE CHANNEL"/>
    <property type="match status" value="1"/>
</dbReference>
<dbReference type="InterPro" id="IPR045275">
    <property type="entry name" value="MscS_archaea/bacteria_type"/>
</dbReference>
<keyword evidence="2" id="KW-1003">Cell membrane</keyword>
<keyword evidence="4 6" id="KW-1133">Transmembrane helix</keyword>
<dbReference type="InterPro" id="IPR023408">
    <property type="entry name" value="MscS_beta-dom_sf"/>
</dbReference>
<dbReference type="EMBL" id="CP089983">
    <property type="protein sequence ID" value="WXB01022.1"/>
    <property type="molecule type" value="Genomic_DNA"/>
</dbReference>
<sequence>MKRTAHAFFAFALGSTFSVAAHAQDAPDVTKLASFLRWGGLFFSLIAIVGAAIVLRVITRLSDRLGTRFANHRPTIQKYESVARFSTYIATLAICLTLSVKLDSATLTVIGGTIAFAVGFAMRDLVAAFIAGITIMFDRPFQVGDRVEFAGQYGEILKIGLRSVRMNTLDHNVITIPNNKVLTDVTSSSNWGALEMQTPFDFYVGVDQDAELAAELIREACLTSPYVYLERPVPVVAKQVILNDYVAMHLKARPYVFDCKYESAFATDVHLRVAKAFRAHGIRPPAALARSVEADVHHYGPPAREPK</sequence>
<dbReference type="SUPFAM" id="SSF82689">
    <property type="entry name" value="Mechanosensitive channel protein MscS (YggB), C-terminal domain"/>
    <property type="match status" value="1"/>
</dbReference>
<feature type="signal peptide" evidence="7">
    <location>
        <begin position="1"/>
        <end position="23"/>
    </location>
</feature>
<keyword evidence="7" id="KW-0732">Signal</keyword>
<keyword evidence="10" id="KW-1185">Reference proteome</keyword>
<reference evidence="9" key="1">
    <citation type="submission" date="2021-12" db="EMBL/GenBank/DDBJ databases">
        <title>Discovery of the Pendulisporaceae a myxobacterial family with distinct sporulation behavior and unique specialized metabolism.</title>
        <authorList>
            <person name="Garcia R."/>
            <person name="Popoff A."/>
            <person name="Bader C.D."/>
            <person name="Loehr J."/>
            <person name="Walesch S."/>
            <person name="Walt C."/>
            <person name="Boldt J."/>
            <person name="Bunk B."/>
            <person name="Haeckl F.J.F.P.J."/>
            <person name="Gunesch A.P."/>
            <person name="Birkelbach J."/>
            <person name="Nuebel U."/>
            <person name="Pietschmann T."/>
            <person name="Bach T."/>
            <person name="Mueller R."/>
        </authorList>
    </citation>
    <scope>NUCLEOTIDE SEQUENCE</scope>
    <source>
        <strain evidence="9">MSr11367</strain>
    </source>
</reference>
<dbReference type="Gene3D" id="2.30.30.60">
    <property type="match status" value="1"/>
</dbReference>
<keyword evidence="5 6" id="KW-0472">Membrane</keyword>
<feature type="transmembrane region" description="Helical" evidence="6">
    <location>
        <begin position="82"/>
        <end position="102"/>
    </location>
</feature>
<dbReference type="InterPro" id="IPR011066">
    <property type="entry name" value="MscS_channel_C_sf"/>
</dbReference>
<accession>A0ABZ2KR62</accession>
<feature type="chain" id="PRO_5045191806" evidence="7">
    <location>
        <begin position="24"/>
        <end position="307"/>
    </location>
</feature>
<evidence type="ECO:0000256" key="1">
    <source>
        <dbReference type="ARBA" id="ARBA00004651"/>
    </source>
</evidence>
<dbReference type="Pfam" id="PF00924">
    <property type="entry name" value="MS_channel_2nd"/>
    <property type="match status" value="1"/>
</dbReference>
<dbReference type="Proteomes" id="UP001374803">
    <property type="component" value="Chromosome"/>
</dbReference>
<evidence type="ECO:0000313" key="10">
    <source>
        <dbReference type="Proteomes" id="UP001374803"/>
    </source>
</evidence>
<proteinExistence type="predicted"/>
<evidence type="ECO:0000259" key="8">
    <source>
        <dbReference type="Pfam" id="PF00924"/>
    </source>
</evidence>
<evidence type="ECO:0000313" key="9">
    <source>
        <dbReference type="EMBL" id="WXB01022.1"/>
    </source>
</evidence>
<evidence type="ECO:0000256" key="3">
    <source>
        <dbReference type="ARBA" id="ARBA00022692"/>
    </source>
</evidence>
<name>A0ABZ2KR62_9BACT</name>
<dbReference type="SUPFAM" id="SSF50182">
    <property type="entry name" value="Sm-like ribonucleoproteins"/>
    <property type="match status" value="1"/>
</dbReference>
<organism evidence="9 10">
    <name type="scientific">Pendulispora rubella</name>
    <dbReference type="NCBI Taxonomy" id="2741070"/>
    <lineage>
        <taxon>Bacteria</taxon>
        <taxon>Pseudomonadati</taxon>
        <taxon>Myxococcota</taxon>
        <taxon>Myxococcia</taxon>
        <taxon>Myxococcales</taxon>
        <taxon>Sorangiineae</taxon>
        <taxon>Pendulisporaceae</taxon>
        <taxon>Pendulispora</taxon>
    </lineage>
</organism>
<keyword evidence="3 6" id="KW-0812">Transmembrane</keyword>